<keyword evidence="9" id="KW-1185">Reference proteome</keyword>
<dbReference type="AlphaFoldDB" id="A0A4R0R0K3"/>
<dbReference type="PANTHER" id="PTHR24421">
    <property type="entry name" value="NITRATE/NITRITE SENSOR PROTEIN NARX-RELATED"/>
    <property type="match status" value="1"/>
</dbReference>
<evidence type="ECO:0000256" key="1">
    <source>
        <dbReference type="ARBA" id="ARBA00022679"/>
    </source>
</evidence>
<dbReference type="InterPro" id="IPR036890">
    <property type="entry name" value="HATPase_C_sf"/>
</dbReference>
<keyword evidence="5" id="KW-1133">Transmembrane helix</keyword>
<feature type="transmembrane region" description="Helical" evidence="5">
    <location>
        <begin position="218"/>
        <end position="241"/>
    </location>
</feature>
<dbReference type="GO" id="GO:0000160">
    <property type="term" value="P:phosphorelay signal transduction system"/>
    <property type="evidence" value="ECO:0007669"/>
    <property type="project" value="UniProtKB-KW"/>
</dbReference>
<dbReference type="PANTHER" id="PTHR24421:SF61">
    <property type="entry name" value="OXYGEN SENSOR HISTIDINE KINASE NREB"/>
    <property type="match status" value="1"/>
</dbReference>
<dbReference type="SUPFAM" id="SSF55874">
    <property type="entry name" value="ATPase domain of HSP90 chaperone/DNA topoisomerase II/histidine kinase"/>
    <property type="match status" value="1"/>
</dbReference>
<dbReference type="GO" id="GO:0005524">
    <property type="term" value="F:ATP binding"/>
    <property type="evidence" value="ECO:0007669"/>
    <property type="project" value="UniProtKB-KW"/>
</dbReference>
<evidence type="ECO:0000256" key="3">
    <source>
        <dbReference type="ARBA" id="ARBA00023012"/>
    </source>
</evidence>
<feature type="region of interest" description="Disordered" evidence="4">
    <location>
        <begin position="1"/>
        <end position="24"/>
    </location>
</feature>
<dbReference type="Gene3D" id="3.30.565.10">
    <property type="entry name" value="Histidine kinase-like ATPase, C-terminal domain"/>
    <property type="match status" value="1"/>
</dbReference>
<evidence type="ECO:0000259" key="7">
    <source>
        <dbReference type="Pfam" id="PF04024"/>
    </source>
</evidence>
<feature type="region of interest" description="Disordered" evidence="4">
    <location>
        <begin position="162"/>
        <end position="183"/>
    </location>
</feature>
<dbReference type="Pfam" id="PF04024">
    <property type="entry name" value="PspC"/>
    <property type="match status" value="1"/>
</dbReference>
<dbReference type="InterPro" id="IPR007168">
    <property type="entry name" value="Phageshock_PspC_N"/>
</dbReference>
<dbReference type="InterPro" id="IPR050482">
    <property type="entry name" value="Sensor_HK_TwoCompSys"/>
</dbReference>
<dbReference type="InterPro" id="IPR003594">
    <property type="entry name" value="HATPase_dom"/>
</dbReference>
<evidence type="ECO:0000313" key="9">
    <source>
        <dbReference type="Proteomes" id="UP000291289"/>
    </source>
</evidence>
<feature type="domain" description="Phage shock protein PspC N-terminal" evidence="7">
    <location>
        <begin position="32"/>
        <end position="86"/>
    </location>
</feature>
<gene>
    <name evidence="8" type="ORF">EJ419_02965</name>
</gene>
<keyword evidence="2" id="KW-0418">Kinase</keyword>
<feature type="transmembrane region" description="Helical" evidence="5">
    <location>
        <begin position="248"/>
        <end position="269"/>
    </location>
</feature>
<proteinExistence type="predicted"/>
<dbReference type="Proteomes" id="UP000291289">
    <property type="component" value="Unassembled WGS sequence"/>
</dbReference>
<feature type="compositionally biased region" description="Polar residues" evidence="4">
    <location>
        <begin position="171"/>
        <end position="180"/>
    </location>
</feature>
<comment type="caution">
    <text evidence="8">The sequence shown here is derived from an EMBL/GenBank/DDBJ whole genome shotgun (WGS) entry which is preliminary data.</text>
</comment>
<evidence type="ECO:0000259" key="6">
    <source>
        <dbReference type="Pfam" id="PF02518"/>
    </source>
</evidence>
<evidence type="ECO:0000256" key="2">
    <source>
        <dbReference type="ARBA" id="ARBA00022777"/>
    </source>
</evidence>
<accession>A0A4R0R0K3</accession>
<feature type="compositionally biased region" description="Low complexity" evidence="4">
    <location>
        <begin position="9"/>
        <end position="24"/>
    </location>
</feature>
<keyword evidence="3" id="KW-0902">Two-component regulatory system</keyword>
<feature type="transmembrane region" description="Helical" evidence="5">
    <location>
        <begin position="58"/>
        <end position="82"/>
    </location>
</feature>
<keyword evidence="8" id="KW-0067">ATP-binding</keyword>
<organism evidence="8 9">
    <name type="scientific">Alloscardovia theropitheci</name>
    <dbReference type="NCBI Taxonomy" id="2496842"/>
    <lineage>
        <taxon>Bacteria</taxon>
        <taxon>Bacillati</taxon>
        <taxon>Actinomycetota</taxon>
        <taxon>Actinomycetes</taxon>
        <taxon>Bifidobacteriales</taxon>
        <taxon>Bifidobacteriaceae</taxon>
        <taxon>Alloscardovia</taxon>
    </lineage>
</organism>
<dbReference type="EMBL" id="RXLP01000014">
    <property type="protein sequence ID" value="TCD54576.1"/>
    <property type="molecule type" value="Genomic_DNA"/>
</dbReference>
<keyword evidence="8" id="KW-0547">Nucleotide-binding</keyword>
<reference evidence="8 9" key="1">
    <citation type="submission" date="2018-12" db="EMBL/GenBank/DDBJ databases">
        <title>Alloscrdovia theropitheci sp. nov: a novel taxon from the feces of the bleeding-herat monkey (Theropithecus geleda).</title>
        <authorList>
            <person name="Modesto M."/>
        </authorList>
    </citation>
    <scope>NUCLEOTIDE SEQUENCE [LARGE SCALE GENOMIC DNA]</scope>
    <source>
        <strain evidence="8 9">GLDI4/2</strain>
    </source>
</reference>
<evidence type="ECO:0000313" key="8">
    <source>
        <dbReference type="EMBL" id="TCD54576.1"/>
    </source>
</evidence>
<protein>
    <submittedName>
        <fullName evidence="8">ATP-binding protein</fullName>
    </submittedName>
</protein>
<feature type="transmembrane region" description="Helical" evidence="5">
    <location>
        <begin position="275"/>
        <end position="299"/>
    </location>
</feature>
<dbReference type="GO" id="GO:0016301">
    <property type="term" value="F:kinase activity"/>
    <property type="evidence" value="ECO:0007669"/>
    <property type="project" value="UniProtKB-KW"/>
</dbReference>
<name>A0A4R0R0K3_9BIFI</name>
<keyword evidence="1" id="KW-0808">Transferase</keyword>
<dbReference type="Pfam" id="PF02518">
    <property type="entry name" value="HATPase_c"/>
    <property type="match status" value="1"/>
</dbReference>
<evidence type="ECO:0000256" key="5">
    <source>
        <dbReference type="SAM" id="Phobius"/>
    </source>
</evidence>
<evidence type="ECO:0000256" key="4">
    <source>
        <dbReference type="SAM" id="MobiDB-lite"/>
    </source>
</evidence>
<dbReference type="OrthoDB" id="3534856at2"/>
<sequence>MHNGVMTDSNANTLPSSPSSSAPPTLFPAKSPLIRPYQNRVFAGVCRGLSLHLGIRTWIIRLIFVAFAFLGVGILAYLLLWIMIPSGYEPYPGATTLPVQQTALSYGNAPYSMNVPPYGSQIYNNQASAPHTSYSQSSPASPFTAQKVGTTFGNAFAPGEFSTQDHRDTSQSHMSSNETIGTDPHQKMSAPVWNFMGMGVAGLVVIYLGFTWMVDHDILIPSIAAEIALAALCGLGVWIYFERSHTGYPVATIIALLVFIFGMFAIIGLSFTRGLVLPIFGIFVIGIFSTAIMVAPWLASSHQKLAHETAQKEREEERADMAAHLHDSVLQTLNLIRQNATNSAMVAQLAHTQERELRRWLYEDREDAIDSLSSSMKLISARVEDTFGVPIDVITVGDTRPTERINAIIEATQQALTNACIHGKPQISLYVECTSHDVQAFVRDHGDGFDITSIPQDRMGIRHSIIGRVERAGGKVKIVSRPGWGTEVRMTLPLDEQ</sequence>
<keyword evidence="5" id="KW-0472">Membrane</keyword>
<feature type="domain" description="Histidine kinase/HSP90-like ATPase" evidence="6">
    <location>
        <begin position="407"/>
        <end position="495"/>
    </location>
</feature>
<feature type="transmembrane region" description="Helical" evidence="5">
    <location>
        <begin position="192"/>
        <end position="212"/>
    </location>
</feature>
<keyword evidence="5" id="KW-0812">Transmembrane</keyword>